<dbReference type="InterPro" id="IPR050712">
    <property type="entry name" value="NAD(P)H-dep_reductase"/>
</dbReference>
<dbReference type="Gene3D" id="3.40.50.360">
    <property type="match status" value="1"/>
</dbReference>
<name>A0A7W9NKG9_9PSEU</name>
<dbReference type="SUPFAM" id="SSF52218">
    <property type="entry name" value="Flavoproteins"/>
    <property type="match status" value="1"/>
</dbReference>
<evidence type="ECO:0000313" key="2">
    <source>
        <dbReference type="EMBL" id="MBB5896015.1"/>
    </source>
</evidence>
<accession>A0A7W9NKG9</accession>
<dbReference type="GO" id="GO:0016491">
    <property type="term" value="F:oxidoreductase activity"/>
    <property type="evidence" value="ECO:0007669"/>
    <property type="project" value="InterPro"/>
</dbReference>
<evidence type="ECO:0000259" key="1">
    <source>
        <dbReference type="Pfam" id="PF03358"/>
    </source>
</evidence>
<dbReference type="InterPro" id="IPR005025">
    <property type="entry name" value="FMN_Rdtase-like_dom"/>
</dbReference>
<keyword evidence="3" id="KW-1185">Reference proteome</keyword>
<dbReference type="GO" id="GO:0005829">
    <property type="term" value="C:cytosol"/>
    <property type="evidence" value="ECO:0007669"/>
    <property type="project" value="TreeGrafter"/>
</dbReference>
<dbReference type="Proteomes" id="UP000585638">
    <property type="component" value="Unassembled WGS sequence"/>
</dbReference>
<dbReference type="Pfam" id="PF03358">
    <property type="entry name" value="FMN_red"/>
    <property type="match status" value="1"/>
</dbReference>
<dbReference type="InterPro" id="IPR029039">
    <property type="entry name" value="Flavoprotein-like_sf"/>
</dbReference>
<organism evidence="2 3">
    <name type="scientific">Kutzneria kofuensis</name>
    <dbReference type="NCBI Taxonomy" id="103725"/>
    <lineage>
        <taxon>Bacteria</taxon>
        <taxon>Bacillati</taxon>
        <taxon>Actinomycetota</taxon>
        <taxon>Actinomycetes</taxon>
        <taxon>Pseudonocardiales</taxon>
        <taxon>Pseudonocardiaceae</taxon>
        <taxon>Kutzneria</taxon>
    </lineage>
</organism>
<sequence length="191" mass="20916">MPRLNVIIASTRPGRSGPAVAEWFTKIAEKHGRFEIRLVDLAEVGLPLLDEPNHPSERNYTKQHTKDWSAIVDAADAFVFVAPEYNYSINAALKNAIDYLYFEWQYKPVGIVSYGNTSAGLRAAQMTKQVVTTLKMVPVPECVAIHFIGQHIDADGNFTGTDAMASSAEGMLDELHSVAEALEPLRAKAAG</sequence>
<dbReference type="AlphaFoldDB" id="A0A7W9NKG9"/>
<protein>
    <submittedName>
        <fullName evidence="2">NAD(P)H-dependent FMN reductase</fullName>
    </submittedName>
</protein>
<comment type="caution">
    <text evidence="2">The sequence shown here is derived from an EMBL/GenBank/DDBJ whole genome shotgun (WGS) entry which is preliminary data.</text>
</comment>
<dbReference type="PANTHER" id="PTHR30543">
    <property type="entry name" value="CHROMATE REDUCTASE"/>
    <property type="match status" value="1"/>
</dbReference>
<reference evidence="2 3" key="1">
    <citation type="submission" date="2020-08" db="EMBL/GenBank/DDBJ databases">
        <title>Sequencing the genomes of 1000 actinobacteria strains.</title>
        <authorList>
            <person name="Klenk H.-P."/>
        </authorList>
    </citation>
    <scope>NUCLEOTIDE SEQUENCE [LARGE SCALE GENOMIC DNA]</scope>
    <source>
        <strain evidence="2 3">DSM 43851</strain>
    </source>
</reference>
<dbReference type="RefSeq" id="WP_184867727.1">
    <property type="nucleotide sequence ID" value="NZ_BAAAWY010000041.1"/>
</dbReference>
<feature type="domain" description="NADPH-dependent FMN reductase-like" evidence="1">
    <location>
        <begin position="3"/>
        <end position="147"/>
    </location>
</feature>
<dbReference type="GO" id="GO:0010181">
    <property type="term" value="F:FMN binding"/>
    <property type="evidence" value="ECO:0007669"/>
    <property type="project" value="TreeGrafter"/>
</dbReference>
<dbReference type="PANTHER" id="PTHR30543:SF21">
    <property type="entry name" value="NAD(P)H-DEPENDENT FMN REDUCTASE LOT6"/>
    <property type="match status" value="1"/>
</dbReference>
<proteinExistence type="predicted"/>
<gene>
    <name evidence="2" type="ORF">BJ998_007211</name>
</gene>
<evidence type="ECO:0000313" key="3">
    <source>
        <dbReference type="Proteomes" id="UP000585638"/>
    </source>
</evidence>
<dbReference type="EMBL" id="JACHIR010000001">
    <property type="protein sequence ID" value="MBB5896015.1"/>
    <property type="molecule type" value="Genomic_DNA"/>
</dbReference>